<dbReference type="Proteomes" id="UP000693946">
    <property type="component" value="Linkage Group LG12"/>
</dbReference>
<evidence type="ECO:0000313" key="1">
    <source>
        <dbReference type="EMBL" id="KAG7517259.1"/>
    </source>
</evidence>
<name>A0AAV6SIP8_SOLSE</name>
<protein>
    <submittedName>
        <fullName evidence="1">Uncharacterized protein</fullName>
    </submittedName>
</protein>
<dbReference type="EMBL" id="JAGKHQ010000004">
    <property type="protein sequence ID" value="KAG7517259.1"/>
    <property type="molecule type" value="Genomic_DNA"/>
</dbReference>
<comment type="caution">
    <text evidence="1">The sequence shown here is derived from an EMBL/GenBank/DDBJ whole genome shotgun (WGS) entry which is preliminary data.</text>
</comment>
<reference evidence="1 2" key="1">
    <citation type="journal article" date="2021" name="Sci. Rep.">
        <title>Chromosome anchoring in Senegalese sole (Solea senegalensis) reveals sex-associated markers and genome rearrangements in flatfish.</title>
        <authorList>
            <person name="Guerrero-Cozar I."/>
            <person name="Gomez-Garrido J."/>
            <person name="Berbel C."/>
            <person name="Martinez-Blanch J.F."/>
            <person name="Alioto T."/>
            <person name="Claros M.G."/>
            <person name="Gagnaire P.A."/>
            <person name="Manchado M."/>
        </authorList>
    </citation>
    <scope>NUCLEOTIDE SEQUENCE [LARGE SCALE GENOMIC DNA]</scope>
    <source>
        <strain evidence="1">Sse05_10M</strain>
    </source>
</reference>
<keyword evidence="2" id="KW-1185">Reference proteome</keyword>
<evidence type="ECO:0000313" key="2">
    <source>
        <dbReference type="Proteomes" id="UP000693946"/>
    </source>
</evidence>
<dbReference type="AlphaFoldDB" id="A0AAV6SIP8"/>
<organism evidence="1 2">
    <name type="scientific">Solea senegalensis</name>
    <name type="common">Senegalese sole</name>
    <dbReference type="NCBI Taxonomy" id="28829"/>
    <lineage>
        <taxon>Eukaryota</taxon>
        <taxon>Metazoa</taxon>
        <taxon>Chordata</taxon>
        <taxon>Craniata</taxon>
        <taxon>Vertebrata</taxon>
        <taxon>Euteleostomi</taxon>
        <taxon>Actinopterygii</taxon>
        <taxon>Neopterygii</taxon>
        <taxon>Teleostei</taxon>
        <taxon>Neoteleostei</taxon>
        <taxon>Acanthomorphata</taxon>
        <taxon>Carangaria</taxon>
        <taxon>Pleuronectiformes</taxon>
        <taxon>Pleuronectoidei</taxon>
        <taxon>Soleidae</taxon>
        <taxon>Solea</taxon>
    </lineage>
</organism>
<accession>A0AAV6SIP8</accession>
<proteinExistence type="predicted"/>
<sequence length="105" mass="12186">MKRRQTDPAAALELAFIFLTDTFIRLKVINTRERIKSSTVNTPEKQVGCVYPFMQPTTFTDNNSVFFMFSGKRVSNSQAFHDHGDDDDDIHIQRFGKFWDKMTTS</sequence>
<gene>
    <name evidence="1" type="ORF">JOB18_002914</name>
</gene>